<dbReference type="Proteomes" id="UP000018227">
    <property type="component" value="Unassembled WGS sequence"/>
</dbReference>
<evidence type="ECO:0000256" key="3">
    <source>
        <dbReference type="ARBA" id="ARBA00022553"/>
    </source>
</evidence>
<evidence type="ECO:0000313" key="12">
    <source>
        <dbReference type="Proteomes" id="UP000018227"/>
    </source>
</evidence>
<comment type="cofactor">
    <cofactor evidence="1 10">
        <name>pyridoxal 5'-phosphate</name>
        <dbReference type="ChEBI" id="CHEBI:597326"/>
    </cofactor>
</comment>
<dbReference type="HOGENOM" id="CLU_010198_1_1_9"/>
<dbReference type="CDD" id="cd04300">
    <property type="entry name" value="GT35_Glycogen_Phosphorylase"/>
    <property type="match status" value="1"/>
</dbReference>
<dbReference type="PANTHER" id="PTHR11468">
    <property type="entry name" value="GLYCOGEN PHOSPHORYLASE"/>
    <property type="match status" value="1"/>
</dbReference>
<keyword evidence="3" id="KW-0597">Phosphoprotein</keyword>
<keyword evidence="5 10" id="KW-0328">Glycosyltransferase</keyword>
<comment type="caution">
    <text evidence="11">The sequence shown here is derived from an EMBL/GenBank/DDBJ whole genome shotgun (WGS) entry which is preliminary data.</text>
</comment>
<dbReference type="Gene3D" id="3.40.50.2000">
    <property type="entry name" value="Glycogen Phosphorylase B"/>
    <property type="match status" value="2"/>
</dbReference>
<dbReference type="AlphaFoldDB" id="V2Y3F5"/>
<dbReference type="GO" id="GO:0008184">
    <property type="term" value="F:glycogen phosphorylase activity"/>
    <property type="evidence" value="ECO:0007669"/>
    <property type="project" value="InterPro"/>
</dbReference>
<dbReference type="EMBL" id="ACIL03000009">
    <property type="protein sequence ID" value="ESL03518.1"/>
    <property type="molecule type" value="Genomic_DNA"/>
</dbReference>
<dbReference type="FunFam" id="3.40.50.2000:FF:000005">
    <property type="entry name" value="Alpha-1,4 glucan phosphorylase"/>
    <property type="match status" value="1"/>
</dbReference>
<evidence type="ECO:0000256" key="9">
    <source>
        <dbReference type="PIRSR" id="PIRSR000460-1"/>
    </source>
</evidence>
<evidence type="ECO:0000256" key="5">
    <source>
        <dbReference type="ARBA" id="ARBA00022676"/>
    </source>
</evidence>
<evidence type="ECO:0000256" key="4">
    <source>
        <dbReference type="ARBA" id="ARBA00022600"/>
    </source>
</evidence>
<keyword evidence="6 10" id="KW-0808">Transferase</keyword>
<dbReference type="PIRSF" id="PIRSF000460">
    <property type="entry name" value="Pprylas_GlgP"/>
    <property type="match status" value="1"/>
</dbReference>
<keyword evidence="4" id="KW-0321">Glycogen metabolism</keyword>
<dbReference type="InterPro" id="IPR011833">
    <property type="entry name" value="Glycg_phsphrylas"/>
</dbReference>
<dbReference type="GO" id="GO:0005737">
    <property type="term" value="C:cytoplasm"/>
    <property type="evidence" value="ECO:0007669"/>
    <property type="project" value="TreeGrafter"/>
</dbReference>
<accession>V2Y3F5</accession>
<keyword evidence="12" id="KW-1185">Reference proteome</keyword>
<evidence type="ECO:0000256" key="10">
    <source>
        <dbReference type="RuleBase" id="RU000587"/>
    </source>
</evidence>
<dbReference type="RefSeq" id="WP_023354110.1">
    <property type="nucleotide sequence ID" value="NZ_KI535367.1"/>
</dbReference>
<dbReference type="GO" id="GO:0030170">
    <property type="term" value="F:pyridoxal phosphate binding"/>
    <property type="evidence" value="ECO:0007669"/>
    <property type="project" value="InterPro"/>
</dbReference>
<dbReference type="eggNOG" id="COG0058">
    <property type="taxonomic scope" value="Bacteria"/>
</dbReference>
<keyword evidence="8 10" id="KW-0119">Carbohydrate metabolism</keyword>
<proteinExistence type="inferred from homology"/>
<keyword evidence="7 9" id="KW-0663">Pyridoxal phosphate</keyword>
<dbReference type="FunFam" id="3.40.50.2000:FF:000153">
    <property type="entry name" value="Alpha-1,4 glucan phosphorylase"/>
    <property type="match status" value="1"/>
</dbReference>
<evidence type="ECO:0000256" key="6">
    <source>
        <dbReference type="ARBA" id="ARBA00022679"/>
    </source>
</evidence>
<comment type="function">
    <text evidence="10">Allosteric enzyme that catalyzes the rate-limiting step in glycogen catabolism, the phosphorolytic cleavage of glycogen to produce glucose-1-phosphate, and plays a central role in maintaining cellular and organismal glucose homeostasis.</text>
</comment>
<protein>
    <recommendedName>
        <fullName evidence="10">Alpha-1,4 glucan phosphorylase</fullName>
        <ecNumber evidence="10">2.4.1.1</ecNumber>
    </recommendedName>
</protein>
<organism evidence="11 12">
    <name type="scientific">Catonella morbi ATCC 51271</name>
    <dbReference type="NCBI Taxonomy" id="592026"/>
    <lineage>
        <taxon>Bacteria</taxon>
        <taxon>Bacillati</taxon>
        <taxon>Bacillota</taxon>
        <taxon>Clostridia</taxon>
        <taxon>Lachnospirales</taxon>
        <taxon>Lachnospiraceae</taxon>
        <taxon>Catonella</taxon>
    </lineage>
</organism>
<dbReference type="STRING" id="592026.GCWU0000282_001230"/>
<dbReference type="PANTHER" id="PTHR11468:SF3">
    <property type="entry name" value="GLYCOGEN PHOSPHORYLASE, LIVER FORM"/>
    <property type="match status" value="1"/>
</dbReference>
<gene>
    <name evidence="11" type="ORF">GCWU0000282_001230</name>
</gene>
<dbReference type="SUPFAM" id="SSF53756">
    <property type="entry name" value="UDP-Glycosyltransferase/glycogen phosphorylase"/>
    <property type="match status" value="1"/>
</dbReference>
<evidence type="ECO:0000256" key="1">
    <source>
        <dbReference type="ARBA" id="ARBA00001933"/>
    </source>
</evidence>
<dbReference type="InterPro" id="IPR000811">
    <property type="entry name" value="Glyco_trans_35"/>
</dbReference>
<reference evidence="11 12" key="1">
    <citation type="submission" date="2013-06" db="EMBL/GenBank/DDBJ databases">
        <authorList>
            <person name="Weinstock G."/>
            <person name="Sodergren E."/>
            <person name="Clifton S."/>
            <person name="Fulton L."/>
            <person name="Fulton B."/>
            <person name="Courtney L."/>
            <person name="Fronick C."/>
            <person name="Harrison M."/>
            <person name="Strong C."/>
            <person name="Farmer C."/>
            <person name="Delahaunty K."/>
            <person name="Markovic C."/>
            <person name="Hall O."/>
            <person name="Minx P."/>
            <person name="Tomlinson C."/>
            <person name="Mitreva M."/>
            <person name="Nelson J."/>
            <person name="Hou S."/>
            <person name="Wollam A."/>
            <person name="Pepin K.H."/>
            <person name="Johnson M."/>
            <person name="Bhonagiri V."/>
            <person name="Nash W.E."/>
            <person name="Warren W."/>
            <person name="Chinwalla A."/>
            <person name="Mardis E.R."/>
            <person name="Wilson R.K."/>
        </authorList>
    </citation>
    <scope>NUCLEOTIDE SEQUENCE [LARGE SCALE GENOMIC DNA]</scope>
    <source>
        <strain evidence="11 12">ATCC 51271</strain>
    </source>
</reference>
<feature type="modified residue" description="N6-(pyridoxal phosphate)lysine" evidence="9">
    <location>
        <position position="680"/>
    </location>
</feature>
<dbReference type="EC" id="2.4.1.1" evidence="10"/>
<sequence>MSNKLFKKKQKDAKEVSPSIAKTTINSNISSSQVEASIIDKLSRHFGASFEEATKEQIYKATAITVKDILLAKKREFKQATNKSGGKRVYYLCMEFLVGRSLKNNLYNLGLTDVYSEILKKHGYDLNELYEMEPDAGLGNGGLGRLAACFMDSLASLNYPATGFSILYEYGLFRQKIVEGWQMELPDVWLPGGEVWLSPRTDKTFLVKFGGNVKENWTDDGLTVEQVDCEEVEAVPYDMMVSGADSKGVSVLRVWRSRDIDTFDMNSFSSGDYARATLANNKAELISKVLYPRDSHYEGKELRLKQQYFLVSASAQNIVADHMKYYPSLDNFADKVAIHINDTHPAMIVPELMRIFMDDYQYSWDDAFNIIRKTLAYTNHTVLAEALEKWPEDMMRRLLPRIYQIIHELNERHCRHIYDKFLGDWNKSSHMALISGGVIHMANLSIMGSHNVNGVSELHSDILKKSVFKDFYDDTPEKFTNVTNGIAHRRWLCQANPRLAKLLDDTIGNSYKKNGPDLIKLLAFQNDNSVLDKLAEIKNANKKDFVDLLLHDTGIKLNPDSIFDVHVKRLHEYKRQLLNALQIIALYLDLKENPNLDIVPQTYLFAAKAAPGYDRAKSIIRLIVNLGEEIAKDPVISQKLQVVFLENYRVTMAEHIMPASDISEQISLAGKEASGTGNMKLMINGAITIGTLDGANVEISEAVGKENIYIFGMTDKDVEDRWREGYNPYKYYEDNHRLKRAVDYLKHGINGNDFSDIHHYLLVGDHGIADPYMCLADFGDYCRARYDMINDYKIQRDWNKKSLVNIASAGRFAADTAIRKYAEEIWGINPIE</sequence>
<dbReference type="NCBIfam" id="TIGR02093">
    <property type="entry name" value="P_ylase"/>
    <property type="match status" value="1"/>
</dbReference>
<name>V2Y3F5_9FIRM</name>
<evidence type="ECO:0000313" key="11">
    <source>
        <dbReference type="EMBL" id="ESL03518.1"/>
    </source>
</evidence>
<evidence type="ECO:0000256" key="2">
    <source>
        <dbReference type="ARBA" id="ARBA00006047"/>
    </source>
</evidence>
<dbReference type="GO" id="GO:0005980">
    <property type="term" value="P:glycogen catabolic process"/>
    <property type="evidence" value="ECO:0007669"/>
    <property type="project" value="TreeGrafter"/>
</dbReference>
<evidence type="ECO:0000256" key="7">
    <source>
        <dbReference type="ARBA" id="ARBA00022898"/>
    </source>
</evidence>
<comment type="catalytic activity">
    <reaction evidence="10">
        <text>[(1-&gt;4)-alpha-D-glucosyl](n) + phosphate = [(1-&gt;4)-alpha-D-glucosyl](n-1) + alpha-D-glucose 1-phosphate</text>
        <dbReference type="Rhea" id="RHEA:41732"/>
        <dbReference type="Rhea" id="RHEA-COMP:9584"/>
        <dbReference type="Rhea" id="RHEA-COMP:9586"/>
        <dbReference type="ChEBI" id="CHEBI:15444"/>
        <dbReference type="ChEBI" id="CHEBI:43474"/>
        <dbReference type="ChEBI" id="CHEBI:58601"/>
        <dbReference type="EC" id="2.4.1.1"/>
    </reaction>
</comment>
<comment type="similarity">
    <text evidence="2 10">Belongs to the glycogen phosphorylase family.</text>
</comment>
<dbReference type="Pfam" id="PF00343">
    <property type="entry name" value="Phosphorylase"/>
    <property type="match status" value="1"/>
</dbReference>
<evidence type="ECO:0000256" key="8">
    <source>
        <dbReference type="ARBA" id="ARBA00023277"/>
    </source>
</evidence>